<name>A0A1S3F8R7_DIPOR</name>
<comment type="similarity">
    <text evidence="4 14">Belongs to the glycosyltransferase 7 family.</text>
</comment>
<evidence type="ECO:0000313" key="19">
    <source>
        <dbReference type="RefSeq" id="XP_012872237.1"/>
    </source>
</evidence>
<dbReference type="InterPro" id="IPR031367">
    <property type="entry name" value="CCDC24"/>
</dbReference>
<evidence type="ECO:0000256" key="2">
    <source>
        <dbReference type="ARBA" id="ARBA00004323"/>
    </source>
</evidence>
<protein>
    <recommendedName>
        <fullName evidence="14">Beta-1,4-galactosyltransferase</fullName>
        <shortName evidence="14">Beta-1,4-GalTase</shortName>
        <ecNumber evidence="14">2.4.1.-</ecNumber>
    </recommendedName>
</protein>
<dbReference type="InterPro" id="IPR027791">
    <property type="entry name" value="Galactosyl_T_C"/>
</dbReference>
<comment type="function">
    <text evidence="14">Responsible for the synthesis of complex-type N-linked oligosaccharides in many glycoproteins as well as the carbohydrate moieties of glycolipids.</text>
</comment>
<evidence type="ECO:0000256" key="5">
    <source>
        <dbReference type="ARBA" id="ARBA00022676"/>
    </source>
</evidence>
<dbReference type="Pfam" id="PF13733">
    <property type="entry name" value="Glyco_transf_7N"/>
    <property type="match status" value="1"/>
</dbReference>
<dbReference type="STRING" id="10020.ENSDORP00000005119"/>
<dbReference type="Gene3D" id="3.90.550.10">
    <property type="entry name" value="Spore Coat Polysaccharide Biosynthesis Protein SpsA, Chain A"/>
    <property type="match status" value="1"/>
</dbReference>
<dbReference type="KEGG" id="dord:105986045"/>
<keyword evidence="7" id="KW-0812">Transmembrane</keyword>
<dbReference type="PRINTS" id="PR02050">
    <property type="entry name" value="B14GALTRFASE"/>
</dbReference>
<feature type="domain" description="Galactosyltransferase N-terminal" evidence="17">
    <location>
        <begin position="256"/>
        <end position="306"/>
    </location>
</feature>
<dbReference type="InterPro" id="IPR027995">
    <property type="entry name" value="Galactosyl_T_N"/>
</dbReference>
<dbReference type="UniPathway" id="UPA00378"/>
<feature type="region of interest" description="Disordered" evidence="15">
    <location>
        <begin position="1"/>
        <end position="73"/>
    </location>
</feature>
<evidence type="ECO:0000256" key="1">
    <source>
        <dbReference type="ARBA" id="ARBA00001936"/>
    </source>
</evidence>
<keyword evidence="12 14" id="KW-0325">Glycoprotein</keyword>
<evidence type="ECO:0000256" key="9">
    <source>
        <dbReference type="ARBA" id="ARBA00022989"/>
    </source>
</evidence>
<dbReference type="Proteomes" id="UP000081671">
    <property type="component" value="Unplaced"/>
</dbReference>
<proteinExistence type="inferred from homology"/>
<evidence type="ECO:0000256" key="12">
    <source>
        <dbReference type="ARBA" id="ARBA00023180"/>
    </source>
</evidence>
<dbReference type="SUPFAM" id="SSF53448">
    <property type="entry name" value="Nucleotide-diphospho-sugar transferases"/>
    <property type="match status" value="1"/>
</dbReference>
<comment type="pathway">
    <text evidence="3 14">Protein modification; protein glycosylation.</text>
</comment>
<keyword evidence="5 14" id="KW-0328">Glycosyltransferase</keyword>
<dbReference type="Pfam" id="PF15669">
    <property type="entry name" value="CCDC24"/>
    <property type="match status" value="1"/>
</dbReference>
<keyword evidence="8 14" id="KW-0735">Signal-anchor</keyword>
<keyword evidence="6 14" id="KW-0808">Transferase</keyword>
<comment type="subcellular location">
    <subcellularLocation>
        <location evidence="2 14">Golgi apparatus membrane</location>
        <topology evidence="2 14">Single-pass type II membrane protein</topology>
    </subcellularLocation>
</comment>
<keyword evidence="11" id="KW-0472">Membrane</keyword>
<evidence type="ECO:0000313" key="18">
    <source>
        <dbReference type="Proteomes" id="UP000081671"/>
    </source>
</evidence>
<dbReference type="GO" id="GO:0046872">
    <property type="term" value="F:metal ion binding"/>
    <property type="evidence" value="ECO:0007669"/>
    <property type="project" value="UniProtKB-UniRule"/>
</dbReference>
<dbReference type="EC" id="2.4.1.-" evidence="14"/>
<reference evidence="19" key="1">
    <citation type="submission" date="2025-08" db="UniProtKB">
        <authorList>
            <consortium name="RefSeq"/>
        </authorList>
    </citation>
    <scope>IDENTIFICATION</scope>
    <source>
        <tissue evidence="19">Kidney</tissue>
    </source>
</reference>
<evidence type="ECO:0000256" key="4">
    <source>
        <dbReference type="ARBA" id="ARBA00005735"/>
    </source>
</evidence>
<dbReference type="InParanoid" id="A0A1S3F8R7"/>
<evidence type="ECO:0000256" key="14">
    <source>
        <dbReference type="RuleBase" id="RU368121"/>
    </source>
</evidence>
<dbReference type="GeneID" id="105986045"/>
<keyword evidence="18" id="KW-1185">Reference proteome</keyword>
<dbReference type="GO" id="GO:0008378">
    <property type="term" value="F:galactosyltransferase activity"/>
    <property type="evidence" value="ECO:0007669"/>
    <property type="project" value="TreeGrafter"/>
</dbReference>
<keyword evidence="10 14" id="KW-0333">Golgi apparatus</keyword>
<evidence type="ECO:0000256" key="15">
    <source>
        <dbReference type="SAM" id="MobiDB-lite"/>
    </source>
</evidence>
<dbReference type="PANTHER" id="PTHR19300">
    <property type="entry name" value="BETA-1,4-GALACTOSYLTRANSFERASE"/>
    <property type="match status" value="1"/>
</dbReference>
<dbReference type="InterPro" id="IPR029044">
    <property type="entry name" value="Nucleotide-diphossugar_trans"/>
</dbReference>
<evidence type="ECO:0000259" key="16">
    <source>
        <dbReference type="Pfam" id="PF02709"/>
    </source>
</evidence>
<evidence type="ECO:0000256" key="13">
    <source>
        <dbReference type="ARBA" id="ARBA00023211"/>
    </source>
</evidence>
<dbReference type="Pfam" id="PF02709">
    <property type="entry name" value="Glyco_transf_7C"/>
    <property type="match status" value="1"/>
</dbReference>
<comment type="cofactor">
    <cofactor evidence="1 14">
        <name>Mn(2+)</name>
        <dbReference type="ChEBI" id="CHEBI:29035"/>
    </cofactor>
</comment>
<keyword evidence="13 14" id="KW-0464">Manganese</keyword>
<organism evidence="18 19">
    <name type="scientific">Dipodomys ordii</name>
    <name type="common">Ord's kangaroo rat</name>
    <dbReference type="NCBI Taxonomy" id="10020"/>
    <lineage>
        <taxon>Eukaryota</taxon>
        <taxon>Metazoa</taxon>
        <taxon>Chordata</taxon>
        <taxon>Craniata</taxon>
        <taxon>Vertebrata</taxon>
        <taxon>Euteleostomi</taxon>
        <taxon>Mammalia</taxon>
        <taxon>Eutheria</taxon>
        <taxon>Euarchontoglires</taxon>
        <taxon>Glires</taxon>
        <taxon>Rodentia</taxon>
        <taxon>Castorimorpha</taxon>
        <taxon>Heteromyidae</taxon>
        <taxon>Dipodomyinae</taxon>
        <taxon>Dipodomys</taxon>
    </lineage>
</organism>
<evidence type="ECO:0000256" key="11">
    <source>
        <dbReference type="ARBA" id="ARBA00023136"/>
    </source>
</evidence>
<evidence type="ECO:0000259" key="17">
    <source>
        <dbReference type="Pfam" id="PF13733"/>
    </source>
</evidence>
<evidence type="ECO:0000256" key="10">
    <source>
        <dbReference type="ARBA" id="ARBA00023034"/>
    </source>
</evidence>
<evidence type="ECO:0000256" key="3">
    <source>
        <dbReference type="ARBA" id="ARBA00004922"/>
    </source>
</evidence>
<dbReference type="GO" id="GO:0032580">
    <property type="term" value="C:Golgi cisterna membrane"/>
    <property type="evidence" value="ECO:0007669"/>
    <property type="project" value="UniProtKB-UniRule"/>
</dbReference>
<dbReference type="PANTHER" id="PTHR19300:SF32">
    <property type="entry name" value="BETA-1,4-GALACTOSYLTRANSFERASE 2"/>
    <property type="match status" value="1"/>
</dbReference>
<sequence length="399" mass="44619">MACAVPRETAVSRGRGQDLVPTGWPWPALRMALGPSRSRTEERAPRTVTEQGGTCDVQGGGAGGRDSSSGDRWSEWGRAAERAWDSPSLWELVEEHVPLPERPEVKRILGEAVVDLNLELRAEVAMLQALLQEARSSRAPGSHPISDPSSLLAPPPLLRDLVRQELRQLLQSLRHKAISEGRDQAQAWAQYSPKVLRFALEEPTCDLPEQEQFQGRAVEPSSQRTLSVIKDQLNVSGIDQVAGHLRAAAVEIVVGCCQEHGEDTFNRAKLLNVGFLEALKEDAAYDCFIFSDVDLVPMDDRNLYRCGDQPRHFAIAMDKFGFRLPYAGYFGGVSGLSKTQFLRINGFPNEYWGWGGEDDDIFNRISLTGMKISRPDIRIGRYRMIKHDRDKHNEPNPQR</sequence>
<evidence type="ECO:0000256" key="7">
    <source>
        <dbReference type="ARBA" id="ARBA00022692"/>
    </source>
</evidence>
<accession>A0A1S3F8R7</accession>
<feature type="domain" description="Galactosyltransferase C-terminal" evidence="16">
    <location>
        <begin position="311"/>
        <end position="388"/>
    </location>
</feature>
<keyword evidence="9" id="KW-1133">Transmembrane helix</keyword>
<dbReference type="InterPro" id="IPR003859">
    <property type="entry name" value="Galactosyl_T"/>
</dbReference>
<keyword evidence="14" id="KW-0479">Metal-binding</keyword>
<gene>
    <name evidence="19" type="primary">LOC105986045</name>
</gene>
<dbReference type="OrthoDB" id="10016069at2759"/>
<dbReference type="AlphaFoldDB" id="A0A1S3F8R7"/>
<dbReference type="GO" id="GO:0000139">
    <property type="term" value="C:Golgi membrane"/>
    <property type="evidence" value="ECO:0007669"/>
    <property type="project" value="UniProtKB-SubCell"/>
</dbReference>
<dbReference type="GO" id="GO:0005975">
    <property type="term" value="P:carbohydrate metabolic process"/>
    <property type="evidence" value="ECO:0007669"/>
    <property type="project" value="InterPro"/>
</dbReference>
<dbReference type="RefSeq" id="XP_012872237.1">
    <property type="nucleotide sequence ID" value="XM_013016783.1"/>
</dbReference>
<evidence type="ECO:0000256" key="8">
    <source>
        <dbReference type="ARBA" id="ARBA00022968"/>
    </source>
</evidence>
<evidence type="ECO:0000256" key="6">
    <source>
        <dbReference type="ARBA" id="ARBA00022679"/>
    </source>
</evidence>